<keyword evidence="2" id="KW-1185">Reference proteome</keyword>
<proteinExistence type="predicted"/>
<protein>
    <submittedName>
        <fullName evidence="1">Uncharacterized protein</fullName>
    </submittedName>
</protein>
<gene>
    <name evidence="1" type="ORF">C0V70_13200</name>
</gene>
<dbReference type="KEGG" id="bsto:C0V70_13200"/>
<evidence type="ECO:0000313" key="1">
    <source>
        <dbReference type="EMBL" id="AUN99041.1"/>
    </source>
</evidence>
<dbReference type="AlphaFoldDB" id="A0A2K9NU42"/>
<reference evidence="1 2" key="1">
    <citation type="submission" date="2018-01" db="EMBL/GenBank/DDBJ databases">
        <title>Complete genome sequence of Bacteriovorax stolpii DSM12778.</title>
        <authorList>
            <person name="Tang B."/>
            <person name="Chang J."/>
        </authorList>
    </citation>
    <scope>NUCLEOTIDE SEQUENCE [LARGE SCALE GENOMIC DNA]</scope>
    <source>
        <strain evidence="1 2">DSM 12778</strain>
    </source>
</reference>
<dbReference type="RefSeq" id="WP_102244332.1">
    <property type="nucleotide sequence ID" value="NZ_CP025704.1"/>
</dbReference>
<sequence>MFFGKLLAIALLSFCLFQNTVSASEDLDKDPLEGFTVSKEDIIKSLDGLKKMGKISESDYQKAVKELTSMSDAQVSALKETAIGMVRNDPDKAVDLVNKGNKIDTEAAKKQIGDLSRPKE</sequence>
<organism evidence="1 2">
    <name type="scientific">Bacteriovorax stolpii</name>
    <name type="common">Bdellovibrio stolpii</name>
    <dbReference type="NCBI Taxonomy" id="960"/>
    <lineage>
        <taxon>Bacteria</taxon>
        <taxon>Pseudomonadati</taxon>
        <taxon>Bdellovibrionota</taxon>
        <taxon>Bacteriovoracia</taxon>
        <taxon>Bacteriovoracales</taxon>
        <taxon>Bacteriovoracaceae</taxon>
        <taxon>Bacteriovorax</taxon>
    </lineage>
</organism>
<evidence type="ECO:0000313" key="2">
    <source>
        <dbReference type="Proteomes" id="UP000235584"/>
    </source>
</evidence>
<accession>A0A2K9NU42</accession>
<dbReference type="EMBL" id="CP025704">
    <property type="protein sequence ID" value="AUN99041.1"/>
    <property type="molecule type" value="Genomic_DNA"/>
</dbReference>
<dbReference type="Proteomes" id="UP000235584">
    <property type="component" value="Chromosome"/>
</dbReference>
<name>A0A2K9NU42_BACTC</name>